<keyword evidence="1" id="KW-0732">Signal</keyword>
<proteinExistence type="predicted"/>
<dbReference type="EMBL" id="JFFI01000679">
    <property type="protein sequence ID" value="KXH66486.1"/>
    <property type="molecule type" value="Genomic_DNA"/>
</dbReference>
<feature type="chain" id="PRO_5007805508" evidence="1">
    <location>
        <begin position="20"/>
        <end position="392"/>
    </location>
</feature>
<keyword evidence="3" id="KW-1185">Reference proteome</keyword>
<accession>A0A135V1D9</accession>
<comment type="caution">
    <text evidence="2">The sequence shown here is derived from an EMBL/GenBank/DDBJ whole genome shotgun (WGS) entry which is preliminary data.</text>
</comment>
<evidence type="ECO:0000313" key="3">
    <source>
        <dbReference type="Proteomes" id="UP000070121"/>
    </source>
</evidence>
<name>A0A135V1D9_9PEZI</name>
<reference evidence="2 3" key="1">
    <citation type="submission" date="2014-02" db="EMBL/GenBank/DDBJ databases">
        <title>The genome sequence of Colletotrichum salicis CBS 607.94.</title>
        <authorList>
            <person name="Baroncelli R."/>
            <person name="Thon M.R."/>
        </authorList>
    </citation>
    <scope>NUCLEOTIDE SEQUENCE [LARGE SCALE GENOMIC DNA]</scope>
    <source>
        <strain evidence="2 3">CBS 607.94</strain>
    </source>
</reference>
<dbReference type="AlphaFoldDB" id="A0A135V1D9"/>
<sequence length="392" mass="42160">MKTSSLLSAAKAMLALANAQTTATSTSSEKAPRVTSFARPFFIYGTHPTGSLEASVVAYERTTATYEVVCPTADAACQKEGYWPANVTHIEGSSWVGSNTATSGIVKYWDCRLGNGGGDVLSDQYGRCHVSTSTPSLSTGTMDEELPVNTCCMLCCCGHYCRVGQGRGGPPKPHGIRVYWGLGSYSSDVYSEFSMGDRNVFSFHKPCALYRVSYHWEVKFVVACGDGDCNWYGNWYGNGLGDRYGKWHSGWYGGWCGVGCGGWRSFESGAAARSGVCGVCGVCYSLVIGRPSDGMKATMKYIDYLGIHVADQDMATWCSVIIAADHITYAYHCVPNTNLPHDPVTTSERCRDCARDAAAICELRPGGDEMSAGLLDSFLSSGAARETDKTVT</sequence>
<gene>
    <name evidence="2" type="ORF">CSAL01_10708</name>
</gene>
<dbReference type="OrthoDB" id="4847306at2759"/>
<organism evidence="2 3">
    <name type="scientific">Colletotrichum salicis</name>
    <dbReference type="NCBI Taxonomy" id="1209931"/>
    <lineage>
        <taxon>Eukaryota</taxon>
        <taxon>Fungi</taxon>
        <taxon>Dikarya</taxon>
        <taxon>Ascomycota</taxon>
        <taxon>Pezizomycotina</taxon>
        <taxon>Sordariomycetes</taxon>
        <taxon>Hypocreomycetidae</taxon>
        <taxon>Glomerellales</taxon>
        <taxon>Glomerellaceae</taxon>
        <taxon>Colletotrichum</taxon>
        <taxon>Colletotrichum acutatum species complex</taxon>
    </lineage>
</organism>
<evidence type="ECO:0000313" key="2">
    <source>
        <dbReference type="EMBL" id="KXH66486.1"/>
    </source>
</evidence>
<dbReference type="Proteomes" id="UP000070121">
    <property type="component" value="Unassembled WGS sequence"/>
</dbReference>
<evidence type="ECO:0000256" key="1">
    <source>
        <dbReference type="SAM" id="SignalP"/>
    </source>
</evidence>
<feature type="signal peptide" evidence="1">
    <location>
        <begin position="1"/>
        <end position="19"/>
    </location>
</feature>
<protein>
    <submittedName>
        <fullName evidence="2">Uncharacterized protein</fullName>
    </submittedName>
</protein>